<dbReference type="PANTHER" id="PTHR48079:SF6">
    <property type="entry name" value="NAD(P)-BINDING DOMAIN-CONTAINING PROTEIN-RELATED"/>
    <property type="match status" value="1"/>
</dbReference>
<evidence type="ECO:0000259" key="1">
    <source>
        <dbReference type="Pfam" id="PF01370"/>
    </source>
</evidence>
<dbReference type="InterPro" id="IPR036291">
    <property type="entry name" value="NAD(P)-bd_dom_sf"/>
</dbReference>
<dbReference type="InterPro" id="IPR001509">
    <property type="entry name" value="Epimerase_deHydtase"/>
</dbReference>
<dbReference type="PANTHER" id="PTHR48079">
    <property type="entry name" value="PROTEIN YEEZ"/>
    <property type="match status" value="1"/>
</dbReference>
<keyword evidence="3" id="KW-1185">Reference proteome</keyword>
<evidence type="ECO:0000313" key="2">
    <source>
        <dbReference type="EMBL" id="QNE18753.1"/>
    </source>
</evidence>
<reference evidence="3" key="1">
    <citation type="submission" date="2019-09" db="EMBL/GenBank/DDBJ databases">
        <title>Antimicrobial potential of Antarctic Bacteria.</title>
        <authorList>
            <person name="Benaud N."/>
            <person name="Edwards R.J."/>
            <person name="Ferrari B.C."/>
        </authorList>
    </citation>
    <scope>NUCLEOTIDE SEQUENCE [LARGE SCALE GENOMIC DNA]</scope>
    <source>
        <strain evidence="3">SPB151</strain>
    </source>
</reference>
<dbReference type="RefSeq" id="WP_185448052.1">
    <property type="nucleotide sequence ID" value="NZ_CP043661.1"/>
</dbReference>
<proteinExistence type="predicted"/>
<feature type="domain" description="NAD-dependent epimerase/dehydratase" evidence="1">
    <location>
        <begin position="3"/>
        <end position="214"/>
    </location>
</feature>
<evidence type="ECO:0000313" key="3">
    <source>
        <dbReference type="Proteomes" id="UP000515563"/>
    </source>
</evidence>
<dbReference type="AlphaFoldDB" id="A0A7G6WXN8"/>
<dbReference type="InterPro" id="IPR051783">
    <property type="entry name" value="NAD(P)-dependent_oxidoreduct"/>
</dbReference>
<dbReference type="GO" id="GO:0004029">
    <property type="term" value="F:aldehyde dehydrogenase (NAD+) activity"/>
    <property type="evidence" value="ECO:0007669"/>
    <property type="project" value="TreeGrafter"/>
</dbReference>
<dbReference type="EMBL" id="CP043661">
    <property type="protein sequence ID" value="QNE18753.1"/>
    <property type="molecule type" value="Genomic_DNA"/>
</dbReference>
<dbReference type="GO" id="GO:0005737">
    <property type="term" value="C:cytoplasm"/>
    <property type="evidence" value="ECO:0007669"/>
    <property type="project" value="TreeGrafter"/>
</dbReference>
<sequence>MRIFLAGATGVIGRQVIPRLIAEGHQVTGLTRREADTAALRRQGAQAVVADVYDAPGLTKAMIEVQPEVVMHQLTDLSGGNFQANSDIRRRGTRNLVDAALTVGVTRIIAQSIAWAYEPGDDPADESTPLDLGAAAPRLQTVQAVSQLEETVAEAPEWVVLRYGLFYGPGTWYTKGALMDDQLRAGKLVPTTDITSFVHIEDAAAAAVQALAWPTGPVNIVDNEPAAATDWIPTFAASAGAPTPPATTGDRQKWARGATNTHARTHLGWTPQHPTWRTGFNS</sequence>
<dbReference type="Proteomes" id="UP000515563">
    <property type="component" value="Chromosome"/>
</dbReference>
<accession>A0A7G6WXN8</accession>
<dbReference type="Gene3D" id="3.40.50.720">
    <property type="entry name" value="NAD(P)-binding Rossmann-like Domain"/>
    <property type="match status" value="1"/>
</dbReference>
<dbReference type="KEGG" id="kqi:F1D05_13625"/>
<dbReference type="Pfam" id="PF01370">
    <property type="entry name" value="Epimerase"/>
    <property type="match status" value="1"/>
</dbReference>
<reference evidence="2 3" key="2">
    <citation type="journal article" date="2020" name="Microbiol. Resour. Announc.">
        <title>Antarctic desert soil bacteria exhibit high novel natural product potential, evaluated through long-read genome sequencing and comparative genomics.</title>
        <authorList>
            <person name="Benaud N."/>
            <person name="Edwards R.J."/>
            <person name="Amos T.G."/>
            <person name="D'Agostino P.M."/>
            <person name="Gutierrez-Chavez C."/>
            <person name="Montgomery K."/>
            <person name="Nicetic I."/>
            <person name="Ferrari B.C."/>
        </authorList>
    </citation>
    <scope>NUCLEOTIDE SEQUENCE [LARGE SCALE GENOMIC DNA]</scope>
    <source>
        <strain evidence="2 3">SPB151</strain>
    </source>
</reference>
<gene>
    <name evidence="2" type="ORF">F1D05_13625</name>
</gene>
<protein>
    <submittedName>
        <fullName evidence="2">NAD(P)-dependent oxidoreductase</fullName>
    </submittedName>
</protein>
<dbReference type="SUPFAM" id="SSF51735">
    <property type="entry name" value="NAD(P)-binding Rossmann-fold domains"/>
    <property type="match status" value="1"/>
</dbReference>
<name>A0A7G6WXN8_9ACTN</name>
<organism evidence="2 3">
    <name type="scientific">Kribbella qitaiheensis</name>
    <dbReference type="NCBI Taxonomy" id="1544730"/>
    <lineage>
        <taxon>Bacteria</taxon>
        <taxon>Bacillati</taxon>
        <taxon>Actinomycetota</taxon>
        <taxon>Actinomycetes</taxon>
        <taxon>Propionibacteriales</taxon>
        <taxon>Kribbellaceae</taxon>
        <taxon>Kribbella</taxon>
    </lineage>
</organism>